<reference evidence="6 7" key="1">
    <citation type="submission" date="2022-04" db="EMBL/GenBank/DDBJ databases">
        <title>Genome sequence of C. roseum typestrain.</title>
        <authorList>
            <person name="Poehlein A."/>
            <person name="Schoch T."/>
            <person name="Duerre P."/>
            <person name="Daniel R."/>
        </authorList>
    </citation>
    <scope>NUCLEOTIDE SEQUENCE [LARGE SCALE GENOMIC DNA]</scope>
    <source>
        <strain evidence="6 7">DSM 7320</strain>
    </source>
</reference>
<sequence>MPKFDDFDLDVKINKGKGVKPQIATSAVACTPGSCWGCPETSTFASACCNVSDNCGD</sequence>
<dbReference type="AlphaFoldDB" id="A0A1S8L5Y8"/>
<dbReference type="InterPro" id="IPR006079">
    <property type="entry name" value="Lantibiotic_typ-A_Bacillales"/>
</dbReference>
<protein>
    <submittedName>
        <fullName evidence="6">Uncharacterized protein</fullName>
    </submittedName>
</protein>
<evidence type="ECO:0000256" key="3">
    <source>
        <dbReference type="ARBA" id="ARBA00022789"/>
    </source>
</evidence>
<gene>
    <name evidence="6" type="ORF">CROST_000300</name>
</gene>
<keyword evidence="2" id="KW-0929">Antimicrobial</keyword>
<dbReference type="EMBL" id="CP096983">
    <property type="protein sequence ID" value="URZ09359.1"/>
    <property type="molecule type" value="Genomic_DNA"/>
</dbReference>
<evidence type="ECO:0000256" key="1">
    <source>
        <dbReference type="ARBA" id="ARBA00009379"/>
    </source>
</evidence>
<comment type="similarity">
    <text evidence="1">Belongs to the type A lantibiotic family.</text>
</comment>
<dbReference type="Proteomes" id="UP000190951">
    <property type="component" value="Chromosome"/>
</dbReference>
<proteinExistence type="inferred from homology"/>
<evidence type="ECO:0000313" key="7">
    <source>
        <dbReference type="Proteomes" id="UP000190951"/>
    </source>
</evidence>
<evidence type="ECO:0000256" key="5">
    <source>
        <dbReference type="ARBA" id="ARBA00023048"/>
    </source>
</evidence>
<accession>A0A1S8L5Y8</accession>
<dbReference type="RefSeq" id="WP_176091561.1">
    <property type="nucleotide sequence ID" value="NZ_CP096983.1"/>
</dbReference>
<keyword evidence="4" id="KW-0044">Antibiotic</keyword>
<dbReference type="GO" id="GO:0031640">
    <property type="term" value="P:killing of cells of another organism"/>
    <property type="evidence" value="ECO:0007669"/>
    <property type="project" value="UniProtKB-KW"/>
</dbReference>
<dbReference type="GO" id="GO:0005576">
    <property type="term" value="C:extracellular region"/>
    <property type="evidence" value="ECO:0007669"/>
    <property type="project" value="InterPro"/>
</dbReference>
<evidence type="ECO:0000313" key="6">
    <source>
        <dbReference type="EMBL" id="URZ09359.1"/>
    </source>
</evidence>
<name>A0A1S8L5Y8_9CLOT</name>
<dbReference type="NCBIfam" id="NF038155">
    <property type="entry name" value="lanthi_I_FDLD"/>
    <property type="match status" value="1"/>
</dbReference>
<keyword evidence="5" id="KW-0078">Bacteriocin</keyword>
<dbReference type="KEGG" id="crw:CROST_000300"/>
<dbReference type="STRING" id="84029.CROST_22320"/>
<dbReference type="GO" id="GO:0005102">
    <property type="term" value="F:signaling receptor binding"/>
    <property type="evidence" value="ECO:0007669"/>
    <property type="project" value="UniProtKB-KW"/>
</dbReference>
<keyword evidence="3" id="KW-0425">Lantibiotic</keyword>
<dbReference type="GO" id="GO:0042742">
    <property type="term" value="P:defense response to bacterium"/>
    <property type="evidence" value="ECO:0007669"/>
    <property type="project" value="UniProtKB-KW"/>
</dbReference>
<evidence type="ECO:0000256" key="4">
    <source>
        <dbReference type="ARBA" id="ARBA00023022"/>
    </source>
</evidence>
<evidence type="ECO:0000256" key="2">
    <source>
        <dbReference type="ARBA" id="ARBA00022529"/>
    </source>
</evidence>
<dbReference type="NCBIfam" id="TIGR03731">
    <property type="entry name" value="lantibio_gallid"/>
    <property type="match status" value="1"/>
</dbReference>
<keyword evidence="7" id="KW-1185">Reference proteome</keyword>
<organism evidence="6 7">
    <name type="scientific">Clostridium felsineum</name>
    <dbReference type="NCBI Taxonomy" id="36839"/>
    <lineage>
        <taxon>Bacteria</taxon>
        <taxon>Bacillati</taxon>
        <taxon>Bacillota</taxon>
        <taxon>Clostridia</taxon>
        <taxon>Eubacteriales</taxon>
        <taxon>Clostridiaceae</taxon>
        <taxon>Clostridium</taxon>
    </lineage>
</organism>